<dbReference type="CDD" id="cd00051">
    <property type="entry name" value="EFh"/>
    <property type="match status" value="1"/>
</dbReference>
<dbReference type="InterPro" id="IPR050230">
    <property type="entry name" value="CALM/Myosin/TropC-like"/>
</dbReference>
<dbReference type="SUPFAM" id="SSF47473">
    <property type="entry name" value="EF-hand"/>
    <property type="match status" value="1"/>
</dbReference>
<dbReference type="Gene3D" id="1.10.238.10">
    <property type="entry name" value="EF-hand"/>
    <property type="match status" value="1"/>
</dbReference>
<dbReference type="PROSITE" id="PS50222">
    <property type="entry name" value="EF_HAND_2"/>
    <property type="match status" value="1"/>
</dbReference>
<evidence type="ECO:0000313" key="6">
    <source>
        <dbReference type="Proteomes" id="UP001652625"/>
    </source>
</evidence>
<dbReference type="InterPro" id="IPR011992">
    <property type="entry name" value="EF-hand-dom_pair"/>
</dbReference>
<proteinExistence type="inferred from homology"/>
<evidence type="ECO:0000256" key="1">
    <source>
        <dbReference type="ARBA" id="ARBA00007828"/>
    </source>
</evidence>
<dbReference type="RefSeq" id="XP_065664536.1">
    <property type="nucleotide sequence ID" value="XM_065808464.1"/>
</dbReference>
<evidence type="ECO:0000259" key="5">
    <source>
        <dbReference type="PROSITE" id="PS50222"/>
    </source>
</evidence>
<evidence type="ECO:0000256" key="4">
    <source>
        <dbReference type="ARBA" id="ARBA00023262"/>
    </source>
</evidence>
<protein>
    <submittedName>
        <fullName evidence="7">Uncharacterized protein LOC101238550 isoform X2</fullName>
    </submittedName>
</protein>
<dbReference type="Proteomes" id="UP001652625">
    <property type="component" value="Chromosome 10"/>
</dbReference>
<evidence type="ECO:0000256" key="2">
    <source>
        <dbReference type="ARBA" id="ARBA00022737"/>
    </source>
</evidence>
<organism evidence="6 7">
    <name type="scientific">Hydra vulgaris</name>
    <name type="common">Hydra</name>
    <name type="synonym">Hydra attenuata</name>
    <dbReference type="NCBI Taxonomy" id="6087"/>
    <lineage>
        <taxon>Eukaryota</taxon>
        <taxon>Metazoa</taxon>
        <taxon>Cnidaria</taxon>
        <taxon>Hydrozoa</taxon>
        <taxon>Hydroidolina</taxon>
        <taxon>Anthoathecata</taxon>
        <taxon>Aplanulata</taxon>
        <taxon>Hydridae</taxon>
        <taxon>Hydra</taxon>
    </lineage>
</organism>
<name>A0ABM4CRM5_HYDVU</name>
<sequence length="264" mass="30700">MALSGIVQTTNLSMFIHMSNDYTLGIFIDFSRAFDTVDHTILLHKLKYYGINNKIIKSIKNLYIEDSLQMQKKKVFDWQMDSFDSVSKEIYSEIYDELETLSEPSENFPQHIVGLKKILRSSLGGENALKVQEFKEAFEMIGFKNDEFKTLICPVNNKGKSCIDLSKFVELILNDLKLEMNEGKKDEDLQKETDKCVAAFLVFDPYDTGFISLLELRTILLELGDKLTEEEWNDFVKITDIERDGQINYEVATETFYKYFSRPF</sequence>
<keyword evidence="6" id="KW-1185">Reference proteome</keyword>
<gene>
    <name evidence="7" type="primary">LOC101238550</name>
</gene>
<evidence type="ECO:0000313" key="7">
    <source>
        <dbReference type="RefSeq" id="XP_065664536.1"/>
    </source>
</evidence>
<feature type="domain" description="EF-hand" evidence="5">
    <location>
        <begin position="191"/>
        <end position="226"/>
    </location>
</feature>
<dbReference type="PANTHER" id="PTHR23048">
    <property type="entry name" value="MYOSIN LIGHT CHAIN 1, 3"/>
    <property type="match status" value="1"/>
</dbReference>
<keyword evidence="3" id="KW-0455">Luminescence</keyword>
<reference evidence="7" key="1">
    <citation type="submission" date="2025-08" db="UniProtKB">
        <authorList>
            <consortium name="RefSeq"/>
        </authorList>
    </citation>
    <scope>IDENTIFICATION</scope>
</reference>
<keyword evidence="2" id="KW-0677">Repeat</keyword>
<evidence type="ECO:0000256" key="3">
    <source>
        <dbReference type="ARBA" id="ARBA00023223"/>
    </source>
</evidence>
<dbReference type="GeneID" id="101238550"/>
<dbReference type="InterPro" id="IPR002048">
    <property type="entry name" value="EF_hand_dom"/>
</dbReference>
<dbReference type="PANTHER" id="PTHR23048:SF0">
    <property type="entry name" value="CALMODULIN LIKE 3"/>
    <property type="match status" value="1"/>
</dbReference>
<accession>A0ABM4CRM5</accession>
<comment type="similarity">
    <text evidence="1">Belongs to the aequorin family.</text>
</comment>
<keyword evidence="4" id="KW-0599">Photoprotein</keyword>